<proteinExistence type="predicted"/>
<feature type="non-terminal residue" evidence="2">
    <location>
        <position position="288"/>
    </location>
</feature>
<dbReference type="InterPro" id="IPR005158">
    <property type="entry name" value="BTAD"/>
</dbReference>
<dbReference type="Proteomes" id="UP000315400">
    <property type="component" value="Unassembled WGS sequence"/>
</dbReference>
<feature type="domain" description="Bacterial transcriptional activator" evidence="1">
    <location>
        <begin position="142"/>
        <end position="281"/>
    </location>
</feature>
<dbReference type="SMART" id="SM01043">
    <property type="entry name" value="BTAD"/>
    <property type="match status" value="1"/>
</dbReference>
<dbReference type="Gene3D" id="1.25.40.10">
    <property type="entry name" value="Tetratricopeptide repeat domain"/>
    <property type="match status" value="1"/>
</dbReference>
<accession>A0A540V7U7</accession>
<dbReference type="InterPro" id="IPR051677">
    <property type="entry name" value="AfsR-DnrI-RedD_regulator"/>
</dbReference>
<dbReference type="SUPFAM" id="SSF48452">
    <property type="entry name" value="TPR-like"/>
    <property type="match status" value="1"/>
</dbReference>
<organism evidence="2 3">
    <name type="scientific">Spiribacter salinus</name>
    <dbReference type="NCBI Taxonomy" id="1335746"/>
    <lineage>
        <taxon>Bacteria</taxon>
        <taxon>Pseudomonadati</taxon>
        <taxon>Pseudomonadota</taxon>
        <taxon>Gammaproteobacteria</taxon>
        <taxon>Chromatiales</taxon>
        <taxon>Ectothiorhodospiraceae</taxon>
        <taxon>Spiribacter</taxon>
    </lineage>
</organism>
<dbReference type="InterPro" id="IPR011990">
    <property type="entry name" value="TPR-like_helical_dom_sf"/>
</dbReference>
<gene>
    <name evidence="2" type="ORF">FKY71_19095</name>
</gene>
<name>A0A540V7U7_9GAMM</name>
<dbReference type="InterPro" id="IPR036388">
    <property type="entry name" value="WH-like_DNA-bd_sf"/>
</dbReference>
<dbReference type="EMBL" id="VIFK01000563">
    <property type="protein sequence ID" value="TQE92795.1"/>
    <property type="molecule type" value="Genomic_DNA"/>
</dbReference>
<dbReference type="Gene3D" id="1.10.10.10">
    <property type="entry name" value="Winged helix-like DNA-binding domain superfamily/Winged helix DNA-binding domain"/>
    <property type="match status" value="1"/>
</dbReference>
<dbReference type="AlphaFoldDB" id="A0A540V7U7"/>
<evidence type="ECO:0000259" key="1">
    <source>
        <dbReference type="SMART" id="SM01043"/>
    </source>
</evidence>
<dbReference type="Pfam" id="PF03704">
    <property type="entry name" value="BTAD"/>
    <property type="match status" value="1"/>
</dbReference>
<evidence type="ECO:0000313" key="2">
    <source>
        <dbReference type="EMBL" id="TQE92795.1"/>
    </source>
</evidence>
<dbReference type="PANTHER" id="PTHR35807">
    <property type="entry name" value="TRANSCRIPTIONAL REGULATOR REDD-RELATED"/>
    <property type="match status" value="1"/>
</dbReference>
<comment type="caution">
    <text evidence="2">The sequence shown here is derived from an EMBL/GenBank/DDBJ whole genome shotgun (WGS) entry which is preliminary data.</text>
</comment>
<evidence type="ECO:0000313" key="3">
    <source>
        <dbReference type="Proteomes" id="UP000315400"/>
    </source>
</evidence>
<protein>
    <recommendedName>
        <fullName evidence="1">Bacterial transcriptional activator domain-containing protein</fullName>
    </recommendedName>
</protein>
<sequence>MSHCQPDPCWHQLCLTAQCDTDSSSCTNERQVAVLFRGNPLPCLHLNLLGGMSASIDGRSLPALDGTKAGLLLVRLLLEQGDQIARSALAAMFWPNLSPAAARSNLRQHLFQINRQLDACNGDFIDATPEHVRFNHTADVVVDVHTLLQARDDPASIADALACYRGPFLAGIDDRIPSGEILQWVLDRRGFYWRQAVDRLERMASALRGADRGGEALPYIERFLQLDPLDETLHRLKLATLLDEGLADAARRQYEQCRDILEAELGVAPGAATEALRATAEDMLSGAQ</sequence>
<reference evidence="2 3" key="1">
    <citation type="submission" date="2019-06" db="EMBL/GenBank/DDBJ databases">
        <title>Metagenome assembled Genome of Spiribacter salinus SL48-SHIP from the microbial mat of Salt Lake 48 (Novosibirsk region, Russia).</title>
        <authorList>
            <person name="Shipova A."/>
            <person name="Rozanov A.S."/>
            <person name="Bryanskaya A.V."/>
            <person name="Peltek S.E."/>
        </authorList>
    </citation>
    <scope>NUCLEOTIDE SEQUENCE [LARGE SCALE GENOMIC DNA]</scope>
    <source>
        <strain evidence="2">SL48-SHIP-2</strain>
    </source>
</reference>